<feature type="non-terminal residue" evidence="2">
    <location>
        <position position="415"/>
    </location>
</feature>
<evidence type="ECO:0000313" key="3">
    <source>
        <dbReference type="Proteomes" id="UP000267251"/>
    </source>
</evidence>
<organism evidence="2 3">
    <name type="scientific">Piptocephalis cylindrospora</name>
    <dbReference type="NCBI Taxonomy" id="1907219"/>
    <lineage>
        <taxon>Eukaryota</taxon>
        <taxon>Fungi</taxon>
        <taxon>Fungi incertae sedis</taxon>
        <taxon>Zoopagomycota</taxon>
        <taxon>Zoopagomycotina</taxon>
        <taxon>Zoopagomycetes</taxon>
        <taxon>Zoopagales</taxon>
        <taxon>Piptocephalidaceae</taxon>
        <taxon>Piptocephalis</taxon>
    </lineage>
</organism>
<feature type="compositionally biased region" description="Basic residues" evidence="1">
    <location>
        <begin position="25"/>
        <end position="35"/>
    </location>
</feature>
<feature type="region of interest" description="Disordered" evidence="1">
    <location>
        <begin position="1"/>
        <end position="46"/>
    </location>
</feature>
<feature type="compositionally biased region" description="Basic residues" evidence="1">
    <location>
        <begin position="121"/>
        <end position="135"/>
    </location>
</feature>
<feature type="compositionally biased region" description="Basic residues" evidence="1">
    <location>
        <begin position="178"/>
        <end position="187"/>
    </location>
</feature>
<dbReference type="Proteomes" id="UP000267251">
    <property type="component" value="Unassembled WGS sequence"/>
</dbReference>
<evidence type="ECO:0000256" key="1">
    <source>
        <dbReference type="SAM" id="MobiDB-lite"/>
    </source>
</evidence>
<dbReference type="EMBL" id="KZ988579">
    <property type="protein sequence ID" value="RKP11919.1"/>
    <property type="molecule type" value="Genomic_DNA"/>
</dbReference>
<name>A0A4V1IXQ9_9FUNG</name>
<feature type="compositionally biased region" description="Basic and acidic residues" evidence="1">
    <location>
        <begin position="99"/>
        <end position="119"/>
    </location>
</feature>
<evidence type="ECO:0000313" key="2">
    <source>
        <dbReference type="EMBL" id="RKP11919.1"/>
    </source>
</evidence>
<keyword evidence="3" id="KW-1185">Reference proteome</keyword>
<protein>
    <submittedName>
        <fullName evidence="2">Uncharacterized protein</fullName>
    </submittedName>
</protein>
<sequence length="415" mass="46423">MTRSPRMPQGPLGSSLFAEDTSSTGRKKRMGRMRTHSFGGTNTPEAIQDGSLEFFASTIAPESRDESMPGAGLAFTDQASLPMDMYSDNIDDTMTFADGKNDQVDLERQAKEDKQDQSWKPRQKMTLKRQHRRVKISPSIEDDPPFPKRTRCTSKVRVEGLIETKDLKDHQIPDTTMKRKKITRAKRTTQSSPVVEEGEKKVDELKKTERTSKNKKVMEVSGALLLKLGVLIHPSSPDGPQTLNENFVRYRLSRGSGKKGSFGRGTKRGFHGPSGKHTKRTSYVNQSMILYEDPRDTDQSGECFGLDVSLHNTVDSSTIWYNQQDLLNSIVPPISLGLEKDISGSSRIHIMIPEVDGTAKSMDISLEPWRSSRYSSFNGMEGCIEEALQAALSISATKSKEMRESATSFQVYKTR</sequence>
<gene>
    <name evidence="2" type="ORF">BJ684DRAFT_17543</name>
</gene>
<dbReference type="AlphaFoldDB" id="A0A4V1IXQ9"/>
<feature type="compositionally biased region" description="Basic residues" evidence="1">
    <location>
        <begin position="265"/>
        <end position="279"/>
    </location>
</feature>
<reference evidence="3" key="1">
    <citation type="journal article" date="2018" name="Nat. Microbiol.">
        <title>Leveraging single-cell genomics to expand the fungal tree of life.</title>
        <authorList>
            <person name="Ahrendt S.R."/>
            <person name="Quandt C.A."/>
            <person name="Ciobanu D."/>
            <person name="Clum A."/>
            <person name="Salamov A."/>
            <person name="Andreopoulos B."/>
            <person name="Cheng J.F."/>
            <person name="Woyke T."/>
            <person name="Pelin A."/>
            <person name="Henrissat B."/>
            <person name="Reynolds N.K."/>
            <person name="Benny G.L."/>
            <person name="Smith M.E."/>
            <person name="James T.Y."/>
            <person name="Grigoriev I.V."/>
        </authorList>
    </citation>
    <scope>NUCLEOTIDE SEQUENCE [LARGE SCALE GENOMIC DNA]</scope>
</reference>
<feature type="region of interest" description="Disordered" evidence="1">
    <location>
        <begin position="258"/>
        <end position="279"/>
    </location>
</feature>
<proteinExistence type="predicted"/>
<accession>A0A4V1IXQ9</accession>
<feature type="region of interest" description="Disordered" evidence="1">
    <location>
        <begin position="92"/>
        <end position="150"/>
    </location>
</feature>
<feature type="region of interest" description="Disordered" evidence="1">
    <location>
        <begin position="178"/>
        <end position="201"/>
    </location>
</feature>
<dbReference type="OrthoDB" id="10676335at2759"/>